<dbReference type="OrthoDB" id="5803891at2759"/>
<sequence length="1658" mass="176057">MRLGILLALVAAGFAHECSKECDGLCKRETIPIWSAEQSIVLLSCEDNHVAKIINAGSACNAGDTEDCYCDGNRCNEVTGIMEELAPSHIEDFPSNIVCYVGYYASDQFTVGDLVQCGQNSVCMKVNGTASGYSVEVYACMPSTLCTALFPGIQDDKELCSGVNGTTITGCCCTKQDCKDLMNPSIPPPPTQNWGGPTIQCYSGIALNGAIVNGGSFGPCQGDCASARIRTTYNGATLWGEVFSCDPANIFSAIGVNGQCQSFNVANVSGVPTAVVTGCMCSSDKCIDPTVVPPVYPIRQLKCYTGLSNGTNSVGAEMPCNERCGRIKFKMNGTPMTYYMCAPYTICAGFGMAATEGLTYNPPQDEEIEAYCCSATDNCNVDDPYITINTTYLPTAAYPTICYGGIWVNGVPITNAAYGLCQGECASANFLTTFAGQTHNATIYTCDPVTMCSSYGIKNGCGQIGNGVTGCCCDYDGCLDPNRGGGNFNPLRCYSGISVPSDNIFEGGDMFCNGMCSSLSTIVNSKNVTTYWCAPFSACRYFGLGLGGNDNCNSITGADPPVTGCCCNTDNCNAPPGINVTAIPARNEAPIVCYQGLHINGNNYSNYGYQVCHGECVSIMLSGTINSSTTYATLYACDPASACAAMGLRNNCTTIDGTVTACCCDSDACIDPIVGRQPGIPLQCYVGLVVPGMNISTGADMTCGGMCARVSTTINGNPAMSFHCVPTPICRSLGLYNSGGALYLDRSIEGYCCNNAPFCNTAGTNINTTGLQPVGAERPKACYSGIYINGSAASDGGWFACQGDCIAVNLNTTLNGQTVSAAVYSCDPTVVCRSLNVLNRCHNIEPGLQTCCCDTDACIDPTVTPPKLPDFFSDFCWVGVYDKAHNISAGAETFCYDGQCASLTSNIAGSTVNIFACVPNYVCSYLGLYDDCLAVYYDRSFTACCCKTGYLCNIDGYDIPTPPQPYPIRDFPITCPSGLYVDGTPVTPEAFMACDGDCTSMTINGTANSIAHSATLFTCDPSRVCRQLNVLNTCASPEPGLTACCCDTDGCLDPMRGKFVPTNPLKCYVGVYSKTVQTGAEVYCDGKCAAMQGIVGSDNVTVFACIAASVCRAQELFDDCKPIYGDRGAIACCCDNTHNCNLNFRGMPTPPPFSQNVSRIRDYPIVCYNGIYLNGAQYIGGGGWQSCEGDCASIDLTSSYNGQPVTASLYTCDPVRVCRNLSLSNSCAMIEPGLSGCCCTSDACIDPTKNPPRTPWQPLSCYVGVKSVKANISVGAEVICDGKCARLQTSIAGSYDTTTYHCVPNQICQSLELFDSCRELYFDRAVTACCCDNTNNCNVNDSTIVIPTPQPLVEFPIACYNGIFANGQAMGAVTLSVCNGQCASVQVSGTYNGQLQNATLYTCDPSSVCAALQMTNNCSSPEPGLTGCCCDTDTCLNPYTGKSPGNTLYCFVGFYAAYNNYVVGASIKCDGMCASMATQYNGALVKSYHCTPQPVCKALELNNNCTILTTDRDITACCCDGFSNCHVNETAINITNIIPANQGTPITCYNGIYINGSGLVSPTVGVCYGQCASITYATTFNGQSNTLVMYSCDPTASGSQSDIYQPDIYQPDIYQSDIYQSDIYQSDIYQSDIYQSEIYRSNTWRFDTWRFDTWQFDS</sequence>
<feature type="signal peptide" evidence="1">
    <location>
        <begin position="1"/>
        <end position="15"/>
    </location>
</feature>
<reference evidence="2 3" key="1">
    <citation type="journal article" date="2017" name="Curr. Biol.">
        <title>Genome architecture and evolution of a unichromosomal asexual nematode.</title>
        <authorList>
            <person name="Fradin H."/>
            <person name="Zegar C."/>
            <person name="Gutwein M."/>
            <person name="Lucas J."/>
            <person name="Kovtun M."/>
            <person name="Corcoran D."/>
            <person name="Baugh L.R."/>
            <person name="Kiontke K."/>
            <person name="Gunsalus K."/>
            <person name="Fitch D.H."/>
            <person name="Piano F."/>
        </authorList>
    </citation>
    <scope>NUCLEOTIDE SEQUENCE [LARGE SCALE GENOMIC DNA]</scope>
    <source>
        <strain evidence="2">PF1309</strain>
    </source>
</reference>
<dbReference type="Proteomes" id="UP000218231">
    <property type="component" value="Unassembled WGS sequence"/>
</dbReference>
<feature type="chain" id="PRO_5013014008" evidence="1">
    <location>
        <begin position="16"/>
        <end position="1658"/>
    </location>
</feature>
<dbReference type="InterPro" id="IPR002603">
    <property type="entry name" value="ET_repeat"/>
</dbReference>
<evidence type="ECO:0000313" key="3">
    <source>
        <dbReference type="Proteomes" id="UP000218231"/>
    </source>
</evidence>
<name>A0A2A2LWM2_9BILA</name>
<evidence type="ECO:0000256" key="1">
    <source>
        <dbReference type="SAM" id="SignalP"/>
    </source>
</evidence>
<keyword evidence="3" id="KW-1185">Reference proteome</keyword>
<dbReference type="Pfam" id="PF01684">
    <property type="entry name" value="ET"/>
    <property type="match status" value="16"/>
</dbReference>
<organism evidence="2 3">
    <name type="scientific">Diploscapter pachys</name>
    <dbReference type="NCBI Taxonomy" id="2018661"/>
    <lineage>
        <taxon>Eukaryota</taxon>
        <taxon>Metazoa</taxon>
        <taxon>Ecdysozoa</taxon>
        <taxon>Nematoda</taxon>
        <taxon>Chromadorea</taxon>
        <taxon>Rhabditida</taxon>
        <taxon>Rhabditina</taxon>
        <taxon>Rhabditomorpha</taxon>
        <taxon>Rhabditoidea</taxon>
        <taxon>Rhabditidae</taxon>
        <taxon>Diploscapter</taxon>
    </lineage>
</organism>
<proteinExistence type="predicted"/>
<gene>
    <name evidence="2" type="ORF">WR25_09169</name>
</gene>
<dbReference type="PANTHER" id="PTHR34721">
    <property type="entry name" value="PROTEIN CBG09734"/>
    <property type="match status" value="1"/>
</dbReference>
<evidence type="ECO:0000313" key="2">
    <source>
        <dbReference type="EMBL" id="PAV90558.1"/>
    </source>
</evidence>
<keyword evidence="1" id="KW-0732">Signal</keyword>
<accession>A0A2A2LWM2</accession>
<comment type="caution">
    <text evidence="2">The sequence shown here is derived from an EMBL/GenBank/DDBJ whole genome shotgun (WGS) entry which is preliminary data.</text>
</comment>
<dbReference type="EMBL" id="LIAE01006367">
    <property type="protein sequence ID" value="PAV90558.1"/>
    <property type="molecule type" value="Genomic_DNA"/>
</dbReference>
<dbReference type="PANTHER" id="PTHR34721:SF3">
    <property type="entry name" value="ACTIVIN_RECP DOMAIN-CONTAINING PROTEIN-RELATED"/>
    <property type="match status" value="1"/>
</dbReference>
<protein>
    <submittedName>
        <fullName evidence="2">Uncharacterized protein</fullName>
    </submittedName>
</protein>